<sequence>MLVFRGGKWHTVAMPVYVDPSWGFGDRQKVASIIVRERARGLSETEAFLRAEGEHYMSLGNNIAPQRTKKNMAV</sequence>
<proteinExistence type="predicted"/>
<reference evidence="1" key="1">
    <citation type="journal article" date="2020" name="Nature">
        <title>Giant virus diversity and host interactions through global metagenomics.</title>
        <authorList>
            <person name="Schulz F."/>
            <person name="Roux S."/>
            <person name="Paez-Espino D."/>
            <person name="Jungbluth S."/>
            <person name="Walsh D.A."/>
            <person name="Denef V.J."/>
            <person name="McMahon K.D."/>
            <person name="Konstantinidis K.T."/>
            <person name="Eloe-Fadrosh E.A."/>
            <person name="Kyrpides N.C."/>
            <person name="Woyke T."/>
        </authorList>
    </citation>
    <scope>NUCLEOTIDE SEQUENCE</scope>
    <source>
        <strain evidence="1">GVMAG-S-1101164-105</strain>
    </source>
</reference>
<dbReference type="EMBL" id="MN740737">
    <property type="protein sequence ID" value="QHU09507.1"/>
    <property type="molecule type" value="Genomic_DNA"/>
</dbReference>
<name>A0A6C0JYN4_9ZZZZ</name>
<accession>A0A6C0JYN4</accession>
<organism evidence="1">
    <name type="scientific">viral metagenome</name>
    <dbReference type="NCBI Taxonomy" id="1070528"/>
    <lineage>
        <taxon>unclassified sequences</taxon>
        <taxon>metagenomes</taxon>
        <taxon>organismal metagenomes</taxon>
    </lineage>
</organism>
<dbReference type="AlphaFoldDB" id="A0A6C0JYN4"/>
<evidence type="ECO:0000313" key="1">
    <source>
        <dbReference type="EMBL" id="QHU09507.1"/>
    </source>
</evidence>
<protein>
    <submittedName>
        <fullName evidence="1">Uncharacterized protein</fullName>
    </submittedName>
</protein>